<organism evidence="2 3">
    <name type="scientific">Hymenobacter aranciens</name>
    <dbReference type="NCBI Taxonomy" id="3063996"/>
    <lineage>
        <taxon>Bacteria</taxon>
        <taxon>Pseudomonadati</taxon>
        <taxon>Bacteroidota</taxon>
        <taxon>Cytophagia</taxon>
        <taxon>Cytophagales</taxon>
        <taxon>Hymenobacteraceae</taxon>
        <taxon>Hymenobacter</taxon>
    </lineage>
</organism>
<reference evidence="2" key="1">
    <citation type="submission" date="2023-07" db="EMBL/GenBank/DDBJ databases">
        <authorList>
            <person name="Kim M.K."/>
        </authorList>
    </citation>
    <scope>NUCLEOTIDE SEQUENCE</scope>
    <source>
        <strain evidence="2">ASUV-10-1</strain>
    </source>
</reference>
<sequence length="177" mass="19624">MKYLKALLLLTLGSCAGSQQMLEVTCESSAYSKKDGMLLATYHMEPASITDASGFSFAVKEAFVERRFMMNSKTGEAVWLANGDFLAKLVVIPTKESKPGTLAVTWDARLVSDSLPAAKTMNARESVAYRTGAEVYVFRLFSPNKFECREIKAVILVRQPDKSMKKYSVVFTADVCY</sequence>
<dbReference type="Proteomes" id="UP001176429">
    <property type="component" value="Unassembled WGS sequence"/>
</dbReference>
<gene>
    <name evidence="2" type="ORF">Q5H93_20645</name>
</gene>
<keyword evidence="1" id="KW-0732">Signal</keyword>
<keyword evidence="3" id="KW-1185">Reference proteome</keyword>
<evidence type="ECO:0000313" key="3">
    <source>
        <dbReference type="Proteomes" id="UP001176429"/>
    </source>
</evidence>
<dbReference type="EMBL" id="JAUQSY010000017">
    <property type="protein sequence ID" value="MDO7877167.1"/>
    <property type="molecule type" value="Genomic_DNA"/>
</dbReference>
<evidence type="ECO:0000256" key="1">
    <source>
        <dbReference type="SAM" id="SignalP"/>
    </source>
</evidence>
<accession>A0ABT9BJI4</accession>
<feature type="chain" id="PRO_5045409084" evidence="1">
    <location>
        <begin position="22"/>
        <end position="177"/>
    </location>
</feature>
<name>A0ABT9BJI4_9BACT</name>
<protein>
    <submittedName>
        <fullName evidence="2">Uncharacterized protein</fullName>
    </submittedName>
</protein>
<feature type="signal peptide" evidence="1">
    <location>
        <begin position="1"/>
        <end position="21"/>
    </location>
</feature>
<evidence type="ECO:0000313" key="2">
    <source>
        <dbReference type="EMBL" id="MDO7877167.1"/>
    </source>
</evidence>
<dbReference type="RefSeq" id="WP_305008594.1">
    <property type="nucleotide sequence ID" value="NZ_JAUQSY010000017.1"/>
</dbReference>
<comment type="caution">
    <text evidence="2">The sequence shown here is derived from an EMBL/GenBank/DDBJ whole genome shotgun (WGS) entry which is preliminary data.</text>
</comment>
<proteinExistence type="predicted"/>